<dbReference type="EMBL" id="BJTZ01000023">
    <property type="protein sequence ID" value="GEK15042.1"/>
    <property type="molecule type" value="Genomic_DNA"/>
</dbReference>
<evidence type="ECO:0000313" key="1">
    <source>
        <dbReference type="EMBL" id="GEK15042.1"/>
    </source>
</evidence>
<evidence type="ECO:0000313" key="2">
    <source>
        <dbReference type="Proteomes" id="UP000321787"/>
    </source>
</evidence>
<comment type="caution">
    <text evidence="1">The sequence shown here is derived from an EMBL/GenBank/DDBJ whole genome shotgun (WGS) entry which is preliminary data.</text>
</comment>
<accession>A0A510UK70</accession>
<dbReference type="AlphaFoldDB" id="A0A510UK70"/>
<reference evidence="1 2" key="1">
    <citation type="submission" date="2019-07" db="EMBL/GenBank/DDBJ databases">
        <title>Whole genome shotgun sequence of Aliivibrio fischeri NBRC 101058.</title>
        <authorList>
            <person name="Hosoyama A."/>
            <person name="Uohara A."/>
            <person name="Ohji S."/>
            <person name="Ichikawa N."/>
        </authorList>
    </citation>
    <scope>NUCLEOTIDE SEQUENCE [LARGE SCALE GENOMIC DNA]</scope>
    <source>
        <strain evidence="1 2">NBRC 101058</strain>
    </source>
</reference>
<sequence>MAKPAVYAVNVICTEPEVTPKSEAILGIAGTYISIANGVSAEIAPKIITSSMLNFGGSERAVSADDITAIPIK</sequence>
<name>A0A510UK70_ALIFS</name>
<gene>
    <name evidence="1" type="ORF">AFI02nite_30780</name>
</gene>
<dbReference type="Proteomes" id="UP000321787">
    <property type="component" value="Unassembled WGS sequence"/>
</dbReference>
<organism evidence="1 2">
    <name type="scientific">Aliivibrio fischeri</name>
    <name type="common">Vibrio fischeri</name>
    <dbReference type="NCBI Taxonomy" id="668"/>
    <lineage>
        <taxon>Bacteria</taxon>
        <taxon>Pseudomonadati</taxon>
        <taxon>Pseudomonadota</taxon>
        <taxon>Gammaproteobacteria</taxon>
        <taxon>Vibrionales</taxon>
        <taxon>Vibrionaceae</taxon>
        <taxon>Aliivibrio</taxon>
    </lineage>
</organism>
<proteinExistence type="predicted"/>
<protein>
    <submittedName>
        <fullName evidence="1">Uncharacterized protein</fullName>
    </submittedName>
</protein>